<keyword evidence="1" id="KW-1133">Transmembrane helix</keyword>
<feature type="transmembrane region" description="Helical" evidence="1">
    <location>
        <begin position="12"/>
        <end position="35"/>
    </location>
</feature>
<dbReference type="SUPFAM" id="SSF49842">
    <property type="entry name" value="TNF-like"/>
    <property type="match status" value="1"/>
</dbReference>
<dbReference type="InterPro" id="IPR008983">
    <property type="entry name" value="Tumour_necrosis_fac-like_dom"/>
</dbReference>
<dbReference type="Proteomes" id="UP000178651">
    <property type="component" value="Unassembled WGS sequence"/>
</dbReference>
<gene>
    <name evidence="2" type="ORF">A3D47_02110</name>
</gene>
<accession>A0A1G1Z0E8</accession>
<proteinExistence type="predicted"/>
<reference evidence="2 3" key="1">
    <citation type="journal article" date="2016" name="Nat. Commun.">
        <title>Thousands of microbial genomes shed light on interconnected biogeochemical processes in an aquifer system.</title>
        <authorList>
            <person name="Anantharaman K."/>
            <person name="Brown C.T."/>
            <person name="Hug L.A."/>
            <person name="Sharon I."/>
            <person name="Castelle C.J."/>
            <person name="Probst A.J."/>
            <person name="Thomas B.C."/>
            <person name="Singh A."/>
            <person name="Wilkins M.J."/>
            <person name="Karaoz U."/>
            <person name="Brodie E.L."/>
            <person name="Williams K.H."/>
            <person name="Hubbard S.S."/>
            <person name="Banfield J.F."/>
        </authorList>
    </citation>
    <scope>NUCLEOTIDE SEQUENCE [LARGE SCALE GENOMIC DNA]</scope>
</reference>
<dbReference type="AlphaFoldDB" id="A0A1G1Z0E8"/>
<dbReference type="Gene3D" id="2.60.120.40">
    <property type="match status" value="1"/>
</dbReference>
<protein>
    <submittedName>
        <fullName evidence="2">Uncharacterized protein</fullName>
    </submittedName>
</protein>
<organism evidence="2 3">
    <name type="scientific">Candidatus Colwellbacteria bacterium RIFCSPHIGHO2_02_FULL_43_15</name>
    <dbReference type="NCBI Taxonomy" id="1797686"/>
    <lineage>
        <taxon>Bacteria</taxon>
        <taxon>Candidatus Colwelliibacteriota</taxon>
    </lineage>
</organism>
<keyword evidence="1" id="KW-0472">Membrane</keyword>
<comment type="caution">
    <text evidence="2">The sequence shown here is derived from an EMBL/GenBank/DDBJ whole genome shotgun (WGS) entry which is preliminary data.</text>
</comment>
<keyword evidence="1" id="KW-0812">Transmembrane</keyword>
<name>A0A1G1Z0E8_9BACT</name>
<sequence length="550" mass="57756">MTKNNKKFGFTLIELLIYTAVFIVAAGLLTTVLVITTRIENTEIVSTQVGQELNLVLSTVQRLVRDASLVECVGANQGSCNPATASGSFLRLRYTDPTGTKDPTCIYLENNVVKVAEGHTNDANLSDDYLCDLTLAKDLTTSKVNNPSLPENSLVFTKFDVLGGHATVQIDASLTYNSANPDLQISKTLRSAVGRASAATFDSDLIPNVDNSISIGSITGVTRKWKNLFVSNLLGLGAAAIDPVSTTAGTLYFNTTGNNVKVYNGTSWKDVGYWMGSGSDIYYNTGKATIGGSTPSAKLLTVTNVAAPTVGPLGEGLAVVVTGGGGVYVKNNTDGGEGKFEAYGGNIGIGSVNSTPLQFWTSNSAQATLSITGNWGLGMVPNTSKLAANGVIESTSGGFKFPDGTTQATAASSGGFASGARAYQSTGQTLSQSVETTINFQTESYDGLNEFSSNRFTAQATGRYIVNASVGIQNPAALDRFDLAIVKSGNYSSIALLKASGASDTPTIAASDVLNMTAGQWVEVHVWSITNTRNTQAQEGYTRFTVQRVY</sequence>
<evidence type="ECO:0000313" key="3">
    <source>
        <dbReference type="Proteomes" id="UP000178651"/>
    </source>
</evidence>
<evidence type="ECO:0000313" key="2">
    <source>
        <dbReference type="EMBL" id="OGY58082.1"/>
    </source>
</evidence>
<dbReference type="EMBL" id="MHIU01000007">
    <property type="protein sequence ID" value="OGY58082.1"/>
    <property type="molecule type" value="Genomic_DNA"/>
</dbReference>
<evidence type="ECO:0000256" key="1">
    <source>
        <dbReference type="SAM" id="Phobius"/>
    </source>
</evidence>